<reference evidence="1 2" key="1">
    <citation type="submission" date="2016-06" db="EMBL/GenBank/DDBJ databases">
        <authorList>
            <person name="Kjaerup R.B."/>
            <person name="Dalgaard T.S."/>
            <person name="Juul-Madsen H.R."/>
        </authorList>
    </citation>
    <scope>NUCLEOTIDE SEQUENCE [LARGE SCALE GENOMIC DNA]</scope>
    <source>
        <strain evidence="1">2</strain>
    </source>
</reference>
<dbReference type="AlphaFoldDB" id="A0A1A8XLZ4"/>
<sequence length="111" mass="12200">MRQGFCSSASISRCDLVSDLSPGARFALYFLGKHLYNPRLVRQAPNASDCWGVAKLVKAPDFDSGIRRFESFFPSHSVFSSRAGSQPTCPYCFICSVLPTLRGCAIWPTTA</sequence>
<gene>
    <name evidence="1" type="ORF">PROAA_180012</name>
</gene>
<dbReference type="EMBL" id="FLQY01000090">
    <property type="protein sequence ID" value="SBT06194.1"/>
    <property type="molecule type" value="Genomic_DNA"/>
</dbReference>
<dbReference type="Proteomes" id="UP000199600">
    <property type="component" value="Unassembled WGS sequence"/>
</dbReference>
<keyword evidence="2" id="KW-1185">Reference proteome</keyword>
<protein>
    <submittedName>
        <fullName evidence="1">Uncharacterized protein</fullName>
    </submittedName>
</protein>
<accession>A0A1A8XLZ4</accession>
<proteinExistence type="predicted"/>
<evidence type="ECO:0000313" key="2">
    <source>
        <dbReference type="Proteomes" id="UP000199600"/>
    </source>
</evidence>
<dbReference type="AntiFam" id="ANF00013">
    <property type="entry name" value="tRNA translation"/>
</dbReference>
<name>A0A1A8XLZ4_9RHOO</name>
<organism evidence="1 2">
    <name type="scientific">Candidatus Propionivibrio aalborgensis</name>
    <dbReference type="NCBI Taxonomy" id="1860101"/>
    <lineage>
        <taxon>Bacteria</taxon>
        <taxon>Pseudomonadati</taxon>
        <taxon>Pseudomonadota</taxon>
        <taxon>Betaproteobacteria</taxon>
        <taxon>Rhodocyclales</taxon>
        <taxon>Rhodocyclaceae</taxon>
        <taxon>Propionivibrio</taxon>
    </lineage>
</organism>
<evidence type="ECO:0000313" key="1">
    <source>
        <dbReference type="EMBL" id="SBT06194.1"/>
    </source>
</evidence>